<dbReference type="InterPro" id="IPR008271">
    <property type="entry name" value="Ser/Thr_kinase_AS"/>
</dbReference>
<dbReference type="GO" id="GO:0008384">
    <property type="term" value="F:IkappaB kinase activity"/>
    <property type="evidence" value="ECO:0007669"/>
    <property type="project" value="UniProtKB-EC"/>
</dbReference>
<reference evidence="11" key="1">
    <citation type="submission" date="2020-11" db="EMBL/GenBank/DDBJ databases">
        <authorList>
            <person name="Tran Van P."/>
        </authorList>
    </citation>
    <scope>NUCLEOTIDE SEQUENCE</scope>
</reference>
<dbReference type="EC" id="2.7.11.10" evidence="2"/>
<evidence type="ECO:0000256" key="4">
    <source>
        <dbReference type="ARBA" id="ARBA00022527"/>
    </source>
</evidence>
<feature type="domain" description="Protein kinase" evidence="10">
    <location>
        <begin position="12"/>
        <end position="308"/>
    </location>
</feature>
<sequence length="308" mass="34869">MSRKEPMKIGEWARLRVLGSGGFGVVTLWQNTHTSEFIALKKCHTGTDALLSEKHKERWAKEVEIMLRLSHPNIVKAITVPEAFLPLQSSSIPILCMEFCSKDVRAVINDAKSAIQYLHQNRITHRDLKPENIVLQVNDEKVSYKLIDLGYAKELDQSSLCSSFVGTLQYLAPELFTSKTYTSSVDYWSLGLLSHEVITGVRPFLPHMPPVSCSALLHCDCRVCWMMCGTARIVFPAAKIAFHTYSLMLCLWEYTIPFKLHHNQKLQDVRLIDGAGHATGPWHPINLLGKYLSKWSLTARSQCARTPF</sequence>
<dbReference type="PROSITE" id="PS00108">
    <property type="entry name" value="PROTEIN_KINASE_ST"/>
    <property type="match status" value="1"/>
</dbReference>
<keyword evidence="6" id="KW-0547">Nucleotide-binding</keyword>
<keyword evidence="8" id="KW-0067">ATP-binding</keyword>
<evidence type="ECO:0000256" key="9">
    <source>
        <dbReference type="ARBA" id="ARBA00048789"/>
    </source>
</evidence>
<dbReference type="SMART" id="SM00220">
    <property type="entry name" value="S_TKc"/>
    <property type="match status" value="1"/>
</dbReference>
<gene>
    <name evidence="11" type="ORF">TDIB3V08_LOCUS6825</name>
</gene>
<keyword evidence="7" id="KW-0418">Kinase</keyword>
<comment type="catalytic activity">
    <reaction evidence="9">
        <text>L-seryl-[I-kappa-B protein] + ATP = O-phospho-L-seryl-[I-kappa-B protein] + ADP + H(+)</text>
        <dbReference type="Rhea" id="RHEA:19073"/>
        <dbReference type="Rhea" id="RHEA-COMP:13698"/>
        <dbReference type="Rhea" id="RHEA-COMP:13699"/>
        <dbReference type="ChEBI" id="CHEBI:15378"/>
        <dbReference type="ChEBI" id="CHEBI:29999"/>
        <dbReference type="ChEBI" id="CHEBI:30616"/>
        <dbReference type="ChEBI" id="CHEBI:83421"/>
        <dbReference type="ChEBI" id="CHEBI:456216"/>
        <dbReference type="EC" id="2.7.11.10"/>
    </reaction>
</comment>
<keyword evidence="3" id="KW-0963">Cytoplasm</keyword>
<dbReference type="PROSITE" id="PS50011">
    <property type="entry name" value="PROTEIN_KINASE_DOM"/>
    <property type="match status" value="1"/>
</dbReference>
<evidence type="ECO:0000313" key="11">
    <source>
        <dbReference type="EMBL" id="CAD7200612.1"/>
    </source>
</evidence>
<organism evidence="11">
    <name type="scientific">Timema douglasi</name>
    <name type="common">Walking stick</name>
    <dbReference type="NCBI Taxonomy" id="61478"/>
    <lineage>
        <taxon>Eukaryota</taxon>
        <taxon>Metazoa</taxon>
        <taxon>Ecdysozoa</taxon>
        <taxon>Arthropoda</taxon>
        <taxon>Hexapoda</taxon>
        <taxon>Insecta</taxon>
        <taxon>Pterygota</taxon>
        <taxon>Neoptera</taxon>
        <taxon>Polyneoptera</taxon>
        <taxon>Phasmatodea</taxon>
        <taxon>Timematodea</taxon>
        <taxon>Timematoidea</taxon>
        <taxon>Timematidae</taxon>
        <taxon>Timema</taxon>
    </lineage>
</organism>
<dbReference type="GO" id="GO:0008385">
    <property type="term" value="C:IkappaB kinase complex"/>
    <property type="evidence" value="ECO:0007669"/>
    <property type="project" value="TreeGrafter"/>
</dbReference>
<dbReference type="EMBL" id="OA567625">
    <property type="protein sequence ID" value="CAD7200612.1"/>
    <property type="molecule type" value="Genomic_DNA"/>
</dbReference>
<proteinExistence type="predicted"/>
<dbReference type="InterPro" id="IPR011009">
    <property type="entry name" value="Kinase-like_dom_sf"/>
</dbReference>
<dbReference type="SUPFAM" id="SSF56112">
    <property type="entry name" value="Protein kinase-like (PK-like)"/>
    <property type="match status" value="1"/>
</dbReference>
<dbReference type="GO" id="GO:0033209">
    <property type="term" value="P:tumor necrosis factor-mediated signaling pathway"/>
    <property type="evidence" value="ECO:0007669"/>
    <property type="project" value="TreeGrafter"/>
</dbReference>
<dbReference type="Gene3D" id="1.10.510.10">
    <property type="entry name" value="Transferase(Phosphotransferase) domain 1"/>
    <property type="match status" value="1"/>
</dbReference>
<dbReference type="PANTHER" id="PTHR22969">
    <property type="entry name" value="IKB KINASE"/>
    <property type="match status" value="1"/>
</dbReference>
<dbReference type="AlphaFoldDB" id="A0A7R8Z8X0"/>
<name>A0A7R8Z8X0_TIMDO</name>
<evidence type="ECO:0000256" key="8">
    <source>
        <dbReference type="ARBA" id="ARBA00022840"/>
    </source>
</evidence>
<dbReference type="GO" id="GO:0005524">
    <property type="term" value="F:ATP binding"/>
    <property type="evidence" value="ECO:0007669"/>
    <property type="project" value="UniProtKB-KW"/>
</dbReference>
<dbReference type="Gene3D" id="3.30.200.20">
    <property type="entry name" value="Phosphorylase Kinase, domain 1"/>
    <property type="match status" value="1"/>
</dbReference>
<evidence type="ECO:0000256" key="3">
    <source>
        <dbReference type="ARBA" id="ARBA00022490"/>
    </source>
</evidence>
<dbReference type="InterPro" id="IPR051180">
    <property type="entry name" value="IKK"/>
</dbReference>
<protein>
    <recommendedName>
        <fullName evidence="2">IkappaB kinase</fullName>
        <ecNumber evidence="2">2.7.11.10</ecNumber>
    </recommendedName>
</protein>
<comment type="subcellular location">
    <subcellularLocation>
        <location evidence="1">Cytoplasm</location>
    </subcellularLocation>
</comment>
<keyword evidence="5" id="KW-0808">Transferase</keyword>
<dbReference type="Pfam" id="PF00069">
    <property type="entry name" value="Pkinase"/>
    <property type="match status" value="1"/>
</dbReference>
<dbReference type="InterPro" id="IPR000719">
    <property type="entry name" value="Prot_kinase_dom"/>
</dbReference>
<accession>A0A7R8Z8X0</accession>
<evidence type="ECO:0000256" key="7">
    <source>
        <dbReference type="ARBA" id="ARBA00022777"/>
    </source>
</evidence>
<keyword evidence="4" id="KW-0723">Serine/threonine-protein kinase</keyword>
<evidence type="ECO:0000256" key="6">
    <source>
        <dbReference type="ARBA" id="ARBA00022741"/>
    </source>
</evidence>
<dbReference type="GO" id="GO:0045944">
    <property type="term" value="P:positive regulation of transcription by RNA polymerase II"/>
    <property type="evidence" value="ECO:0007669"/>
    <property type="project" value="TreeGrafter"/>
</dbReference>
<evidence type="ECO:0000256" key="5">
    <source>
        <dbReference type="ARBA" id="ARBA00022679"/>
    </source>
</evidence>
<evidence type="ECO:0000256" key="1">
    <source>
        <dbReference type="ARBA" id="ARBA00004496"/>
    </source>
</evidence>
<dbReference type="PANTHER" id="PTHR22969:SF17">
    <property type="entry name" value="INHIBITOR OF NUCLEAR FACTOR KAPPA-B KINASE SUBUNIT BETA"/>
    <property type="match status" value="1"/>
</dbReference>
<evidence type="ECO:0000256" key="2">
    <source>
        <dbReference type="ARBA" id="ARBA00012442"/>
    </source>
</evidence>
<evidence type="ECO:0000259" key="10">
    <source>
        <dbReference type="PROSITE" id="PS50011"/>
    </source>
</evidence>